<feature type="chain" id="PRO_5004025209" description="Lipoprotein" evidence="2">
    <location>
        <begin position="20"/>
        <end position="204"/>
    </location>
</feature>
<keyword evidence="2" id="KW-0732">Signal</keyword>
<feature type="signal peptide" evidence="2">
    <location>
        <begin position="1"/>
        <end position="19"/>
    </location>
</feature>
<protein>
    <recommendedName>
        <fullName evidence="5">Lipoprotein</fullName>
    </recommendedName>
</protein>
<reference evidence="3 4" key="1">
    <citation type="journal article" date="2013" name="Genome Announc.">
        <title>Draft Genome Sequence of Strain JLT2015T, Belonging to the Family Sphingomonadaceae of the Alphaproteobacteria.</title>
        <authorList>
            <person name="Tang K."/>
            <person name="Liu K."/>
            <person name="Li S."/>
            <person name="Jiao N."/>
        </authorList>
    </citation>
    <scope>NUCLEOTIDE SEQUENCE [LARGE SCALE GENOMIC DNA]</scope>
    <source>
        <strain evidence="3 4">JLT2015</strain>
    </source>
</reference>
<feature type="region of interest" description="Disordered" evidence="1">
    <location>
        <begin position="21"/>
        <end position="52"/>
    </location>
</feature>
<evidence type="ECO:0000313" key="4">
    <source>
        <dbReference type="Proteomes" id="UP000011717"/>
    </source>
</evidence>
<evidence type="ECO:0000256" key="2">
    <source>
        <dbReference type="SAM" id="SignalP"/>
    </source>
</evidence>
<evidence type="ECO:0000256" key="1">
    <source>
        <dbReference type="SAM" id="MobiDB-lite"/>
    </source>
</evidence>
<proteinExistence type="predicted"/>
<dbReference type="Proteomes" id="UP000011717">
    <property type="component" value="Unassembled WGS sequence"/>
</dbReference>
<keyword evidence="4" id="KW-1185">Reference proteome</keyword>
<comment type="caution">
    <text evidence="3">The sequence shown here is derived from an EMBL/GenBank/DDBJ whole genome shotgun (WGS) entry which is preliminary data.</text>
</comment>
<gene>
    <name evidence="3" type="ORF">C725_1987</name>
</gene>
<dbReference type="AlphaFoldDB" id="M2SB35"/>
<dbReference type="RefSeq" id="WP_008602436.1">
    <property type="nucleotide sequence ID" value="NZ_AMRV01000006.1"/>
</dbReference>
<sequence length="204" mass="20727">MKRILLTSGAALLVFAACSGEPDAPEDSGPVDGGTLADGGAPAEDAPMTSLGDEQTAWSYRASATTGASLTYFQPEGEPVMRLTCHRDTGTFEVAVPQVERIGSEERLTFGSGGRLEAIPVPLSIPAGGPVAGDVPLSQVLVASLGGGEFGATYGANVVTPQSAPREELLTRFVTACEAALSVGAAQAEQDQLQNPPTPGADAE</sequence>
<accession>M2SB35</accession>
<evidence type="ECO:0000313" key="3">
    <source>
        <dbReference type="EMBL" id="EMD82600.1"/>
    </source>
</evidence>
<dbReference type="OrthoDB" id="5489750at2"/>
<evidence type="ECO:0008006" key="5">
    <source>
        <dbReference type="Google" id="ProtNLM"/>
    </source>
</evidence>
<dbReference type="PROSITE" id="PS51257">
    <property type="entry name" value="PROKAR_LIPOPROTEIN"/>
    <property type="match status" value="1"/>
</dbReference>
<organism evidence="3 4">
    <name type="scientific">Pacificimonas flava</name>
    <dbReference type="NCBI Taxonomy" id="1234595"/>
    <lineage>
        <taxon>Bacteria</taxon>
        <taxon>Pseudomonadati</taxon>
        <taxon>Pseudomonadota</taxon>
        <taxon>Alphaproteobacteria</taxon>
        <taxon>Sphingomonadales</taxon>
        <taxon>Sphingosinicellaceae</taxon>
        <taxon>Pacificimonas</taxon>
    </lineage>
</organism>
<feature type="region of interest" description="Disordered" evidence="1">
    <location>
        <begin position="185"/>
        <end position="204"/>
    </location>
</feature>
<name>M2SB35_9SPHN</name>
<dbReference type="EMBL" id="AMRV01000006">
    <property type="protein sequence ID" value="EMD82600.1"/>
    <property type="molecule type" value="Genomic_DNA"/>
</dbReference>